<evidence type="ECO:0000313" key="3">
    <source>
        <dbReference type="EMBL" id="GGD79306.1"/>
    </source>
</evidence>
<proteinExistence type="predicted"/>
<evidence type="ECO:0000259" key="2">
    <source>
        <dbReference type="Pfam" id="PF07715"/>
    </source>
</evidence>
<evidence type="ECO:0000256" key="1">
    <source>
        <dbReference type="SAM" id="SignalP"/>
    </source>
</evidence>
<feature type="domain" description="TonB-dependent receptor plug" evidence="2">
    <location>
        <begin position="53"/>
        <end position="168"/>
    </location>
</feature>
<feature type="signal peptide" evidence="1">
    <location>
        <begin position="1"/>
        <end position="29"/>
    </location>
</feature>
<dbReference type="SUPFAM" id="SSF56935">
    <property type="entry name" value="Porins"/>
    <property type="match status" value="1"/>
</dbReference>
<comment type="caution">
    <text evidence="3">The sequence shown here is derived from an EMBL/GenBank/DDBJ whole genome shotgun (WGS) entry which is preliminary data.</text>
</comment>
<dbReference type="PANTHER" id="PTHR47234">
    <property type="match status" value="1"/>
</dbReference>
<protein>
    <recommendedName>
        <fullName evidence="2">TonB-dependent receptor plug domain-containing protein</fullName>
    </recommendedName>
</protein>
<dbReference type="AlphaFoldDB" id="A0A916Z6S0"/>
<name>A0A916Z6S0_9SPHN</name>
<keyword evidence="1" id="KW-0732">Signal</keyword>
<accession>A0A916Z6S0</accession>
<sequence>MNYLTWGVARKLALGIALSSCLSPRAAFAAGADDIDKNGIIVTGTRITAESDEVEVSLEVIPAAAMEKRAIGNVADILDEVPVFGPPASSPVGEQSGSFGADQRYIDLFGLGSQRTLVLVDGKRFVSGNTATVFGLAAPGSQVDLNTIPSLLLDRVEILSVEGAPVYGIPSDRRQASGSGLPRQCAIDAACGAAAVREAVIAVTLHRAIPSRIDRVVRGNIRNMEADH</sequence>
<gene>
    <name evidence="3" type="ORF">GCM10010990_31480</name>
</gene>
<feature type="chain" id="PRO_5037725680" description="TonB-dependent receptor plug domain-containing protein" evidence="1">
    <location>
        <begin position="30"/>
        <end position="228"/>
    </location>
</feature>
<evidence type="ECO:0000313" key="4">
    <source>
        <dbReference type="Proteomes" id="UP000612349"/>
    </source>
</evidence>
<dbReference type="PANTHER" id="PTHR47234:SF3">
    <property type="entry name" value="SECRETIN_TONB SHORT N-TERMINAL DOMAIN-CONTAINING PROTEIN"/>
    <property type="match status" value="1"/>
</dbReference>
<dbReference type="InterPro" id="IPR037066">
    <property type="entry name" value="Plug_dom_sf"/>
</dbReference>
<reference evidence="3" key="2">
    <citation type="submission" date="2020-09" db="EMBL/GenBank/DDBJ databases">
        <authorList>
            <person name="Sun Q."/>
            <person name="Zhou Y."/>
        </authorList>
    </citation>
    <scope>NUCLEOTIDE SEQUENCE</scope>
    <source>
        <strain evidence="3">CGMCC 1.15360</strain>
    </source>
</reference>
<dbReference type="RefSeq" id="WP_066772009.1">
    <property type="nucleotide sequence ID" value="NZ_BMIP01000008.1"/>
</dbReference>
<dbReference type="Pfam" id="PF07715">
    <property type="entry name" value="Plug"/>
    <property type="match status" value="1"/>
</dbReference>
<dbReference type="Proteomes" id="UP000612349">
    <property type="component" value="Unassembled WGS sequence"/>
</dbReference>
<dbReference type="Gene3D" id="2.170.130.10">
    <property type="entry name" value="TonB-dependent receptor, plug domain"/>
    <property type="match status" value="1"/>
</dbReference>
<keyword evidence="4" id="KW-1185">Reference proteome</keyword>
<dbReference type="EMBL" id="BMIP01000008">
    <property type="protein sequence ID" value="GGD79306.1"/>
    <property type="molecule type" value="Genomic_DNA"/>
</dbReference>
<reference evidence="3" key="1">
    <citation type="journal article" date="2014" name="Int. J. Syst. Evol. Microbiol.">
        <title>Complete genome sequence of Corynebacterium casei LMG S-19264T (=DSM 44701T), isolated from a smear-ripened cheese.</title>
        <authorList>
            <consortium name="US DOE Joint Genome Institute (JGI-PGF)"/>
            <person name="Walter F."/>
            <person name="Albersmeier A."/>
            <person name="Kalinowski J."/>
            <person name="Ruckert C."/>
        </authorList>
    </citation>
    <scope>NUCLEOTIDE SEQUENCE</scope>
    <source>
        <strain evidence="3">CGMCC 1.15360</strain>
    </source>
</reference>
<organism evidence="3 4">
    <name type="scientific">Croceicoccus mobilis</name>
    <dbReference type="NCBI Taxonomy" id="1703339"/>
    <lineage>
        <taxon>Bacteria</taxon>
        <taxon>Pseudomonadati</taxon>
        <taxon>Pseudomonadota</taxon>
        <taxon>Alphaproteobacteria</taxon>
        <taxon>Sphingomonadales</taxon>
        <taxon>Erythrobacteraceae</taxon>
        <taxon>Croceicoccus</taxon>
    </lineage>
</organism>
<dbReference type="InterPro" id="IPR012910">
    <property type="entry name" value="Plug_dom"/>
</dbReference>